<keyword evidence="2" id="KW-1185">Reference proteome</keyword>
<protein>
    <submittedName>
        <fullName evidence="1">Uncharacterized protein</fullName>
    </submittedName>
</protein>
<organism evidence="1 2">
    <name type="scientific">Nephila pilipes</name>
    <name type="common">Giant wood spider</name>
    <name type="synonym">Nephila maculata</name>
    <dbReference type="NCBI Taxonomy" id="299642"/>
    <lineage>
        <taxon>Eukaryota</taxon>
        <taxon>Metazoa</taxon>
        <taxon>Ecdysozoa</taxon>
        <taxon>Arthropoda</taxon>
        <taxon>Chelicerata</taxon>
        <taxon>Arachnida</taxon>
        <taxon>Araneae</taxon>
        <taxon>Araneomorphae</taxon>
        <taxon>Entelegynae</taxon>
        <taxon>Araneoidea</taxon>
        <taxon>Nephilidae</taxon>
        <taxon>Nephila</taxon>
    </lineage>
</organism>
<gene>
    <name evidence="1" type="ORF">NPIL_499461</name>
</gene>
<evidence type="ECO:0000313" key="2">
    <source>
        <dbReference type="Proteomes" id="UP000887013"/>
    </source>
</evidence>
<evidence type="ECO:0000313" key="1">
    <source>
        <dbReference type="EMBL" id="GFT45018.1"/>
    </source>
</evidence>
<accession>A0A8X6P1S6</accession>
<dbReference type="Proteomes" id="UP000887013">
    <property type="component" value="Unassembled WGS sequence"/>
</dbReference>
<dbReference type="EMBL" id="BMAW01110805">
    <property type="protein sequence ID" value="GFT45018.1"/>
    <property type="molecule type" value="Genomic_DNA"/>
</dbReference>
<sequence>MVGLKVANEIFGMKIKEAFENIPGPINIADYILIQGKDEIEHDKKPYEISRNMQKRKKCDAITSIGLKISSAGIRSDPVKTKGIIQIK</sequence>
<proteinExistence type="predicted"/>
<name>A0A8X6P1S6_NEPPI</name>
<dbReference type="AlphaFoldDB" id="A0A8X6P1S6"/>
<reference evidence="1" key="1">
    <citation type="submission" date="2020-08" db="EMBL/GenBank/DDBJ databases">
        <title>Multicomponent nature underlies the extraordinary mechanical properties of spider dragline silk.</title>
        <authorList>
            <person name="Kono N."/>
            <person name="Nakamura H."/>
            <person name="Mori M."/>
            <person name="Yoshida Y."/>
            <person name="Ohtoshi R."/>
            <person name="Malay A.D."/>
            <person name="Moran D.A.P."/>
            <person name="Tomita M."/>
            <person name="Numata K."/>
            <person name="Arakawa K."/>
        </authorList>
    </citation>
    <scope>NUCLEOTIDE SEQUENCE</scope>
</reference>
<comment type="caution">
    <text evidence="1">The sequence shown here is derived from an EMBL/GenBank/DDBJ whole genome shotgun (WGS) entry which is preliminary data.</text>
</comment>